<dbReference type="EMBL" id="CP133720">
    <property type="protein sequence ID" value="WMW79222.1"/>
    <property type="molecule type" value="Genomic_DNA"/>
</dbReference>
<dbReference type="InterPro" id="IPR051549">
    <property type="entry name" value="PEP_Utilizing_Enz"/>
</dbReference>
<reference evidence="3" key="1">
    <citation type="submission" date="2023-09" db="EMBL/GenBank/DDBJ databases">
        <title>Undibacterium sp. 20NA77.5 isolated from freshwater.</title>
        <authorList>
            <person name="Le V."/>
            <person name="Ko S.-R."/>
            <person name="Ahn C.-Y."/>
            <person name="Oh H.-M."/>
        </authorList>
    </citation>
    <scope>NUCLEOTIDE SEQUENCE</scope>
    <source>
        <strain evidence="3">20NA77.5</strain>
    </source>
</reference>
<dbReference type="RefSeq" id="WP_309480721.1">
    <property type="nucleotide sequence ID" value="NZ_CP133720.1"/>
</dbReference>
<dbReference type="InterPro" id="IPR013815">
    <property type="entry name" value="ATP_grasp_subdomain_1"/>
</dbReference>
<dbReference type="SUPFAM" id="SSF56059">
    <property type="entry name" value="Glutathione synthetase ATP-binding domain-like"/>
    <property type="match status" value="1"/>
</dbReference>
<name>A0ABY9RDA3_9BURK</name>
<evidence type="ECO:0000313" key="4">
    <source>
        <dbReference type="Proteomes" id="UP001181355"/>
    </source>
</evidence>
<dbReference type="Gene3D" id="3.30.1490.20">
    <property type="entry name" value="ATP-grasp fold, A domain"/>
    <property type="match status" value="1"/>
</dbReference>
<dbReference type="InterPro" id="IPR008279">
    <property type="entry name" value="PEP-util_enz_mobile_dom"/>
</dbReference>
<feature type="domain" description="PEP-utilising enzyme mobile" evidence="1">
    <location>
        <begin position="803"/>
        <end position="872"/>
    </location>
</feature>
<dbReference type="Pfam" id="PF01326">
    <property type="entry name" value="PPDK_N"/>
    <property type="match status" value="1"/>
</dbReference>
<dbReference type="Gene3D" id="3.50.30.10">
    <property type="entry name" value="Phosphohistidine domain"/>
    <property type="match status" value="1"/>
</dbReference>
<keyword evidence="4" id="KW-1185">Reference proteome</keyword>
<dbReference type="PANTHER" id="PTHR43615:SF1">
    <property type="entry name" value="PPDK_N DOMAIN-CONTAINING PROTEIN"/>
    <property type="match status" value="1"/>
</dbReference>
<evidence type="ECO:0000259" key="1">
    <source>
        <dbReference type="Pfam" id="PF00391"/>
    </source>
</evidence>
<evidence type="ECO:0000313" key="3">
    <source>
        <dbReference type="EMBL" id="WMW79222.1"/>
    </source>
</evidence>
<protein>
    <submittedName>
        <fullName evidence="3">PEP/pyruvate-binding domain-containing protein</fullName>
    </submittedName>
</protein>
<sequence length="881" mass="98770">MSTSHINLTAYNWVQAWELGAHEVGGKAAQLAALARYGLPSAEGFVLKARDCRQLFNPELWKAAIEASEQHDWAALEETKNALMQSANEESLIAHVTQLLEARTWTSTALAVRSSAPGEDSQQASFAGIHETVLHVIGLEAVCSAIIQVIASIWTPAAALYREKVKMPHQAASMAVVLMPMLKAQSAGVIFTRHPRSGREDQLLISAVAGLADKLVAGLTDGEDIVIQRDWSCMEWEVIERRSSNDVVRNTENRTASTIPLTHVLSDQDAIRLAQIALQTAYAFDYSSPFLDIEWVFDGYEFTLVQARPITHKVCHSYSAIREQGFIWTRGNTREILPYPVTVSETTVMQNAVNHMLAQPHRVVGHKLLEGVQRIAFFHGHAYLNASLIQWEIYHGFGLAPEVSNFVIGGHQESIEVPKISGRERLQMLMNMAKAALLYNSARNKGLQEVQQVEAEAKTWSTAGLREMPDTALLEELGERSVNTYRHRSGMCMMQGASGSLLELRKRIIAALPDHLKLNADAITAALMTDGDTSVSAQQAYDMLRLAQLAARDDKAREFLQQNSKEYDVSALGAESLFREAYENFMYCYGHRGNYESYVSRPSWREDPRELHQSILGLLQADENTLRSRQNEQQIWAQRIIKQHFNLAQRILLRVLSKQAKQECNQRELARSTFAKLLERCRYVLIELGRRLQARQILNRADEIFHLTVEEIRACFEHRIDTAAIQFRVQDRIKKVSEWQQQNIPDLIYEGQISKKTQASKNAITKSNTATDSDCWPGIAISMASYEGIVRKITHPDQIEKLQQGEIMLAPSTDPSWLGLFLKAGGVIVETGGYLSHSAIVARELGIPTIVNIPGIMAQIEDGDFVKIDGENSCLIRSNRH</sequence>
<dbReference type="InterPro" id="IPR036637">
    <property type="entry name" value="Phosphohistidine_dom_sf"/>
</dbReference>
<dbReference type="PANTHER" id="PTHR43615">
    <property type="entry name" value="PHOSPHOENOLPYRUVATE SYNTHASE-RELATED"/>
    <property type="match status" value="1"/>
</dbReference>
<organism evidence="3 4">
    <name type="scientific">Undibacterium cyanobacteriorum</name>
    <dbReference type="NCBI Taxonomy" id="3073561"/>
    <lineage>
        <taxon>Bacteria</taxon>
        <taxon>Pseudomonadati</taxon>
        <taxon>Pseudomonadota</taxon>
        <taxon>Betaproteobacteria</taxon>
        <taxon>Burkholderiales</taxon>
        <taxon>Oxalobacteraceae</taxon>
        <taxon>Undibacterium</taxon>
    </lineage>
</organism>
<proteinExistence type="predicted"/>
<dbReference type="SUPFAM" id="SSF52009">
    <property type="entry name" value="Phosphohistidine domain"/>
    <property type="match status" value="1"/>
</dbReference>
<accession>A0ABY9RDA3</accession>
<evidence type="ECO:0000259" key="2">
    <source>
        <dbReference type="Pfam" id="PF01326"/>
    </source>
</evidence>
<dbReference type="Gene3D" id="3.30.470.20">
    <property type="entry name" value="ATP-grasp fold, B domain"/>
    <property type="match status" value="1"/>
</dbReference>
<dbReference type="Proteomes" id="UP001181355">
    <property type="component" value="Chromosome"/>
</dbReference>
<gene>
    <name evidence="3" type="ORF">RF679_11245</name>
</gene>
<feature type="domain" description="Pyruvate phosphate dikinase AMP/ATP-binding" evidence="2">
    <location>
        <begin position="23"/>
        <end position="313"/>
    </location>
</feature>
<dbReference type="Pfam" id="PF00391">
    <property type="entry name" value="PEP-utilizers"/>
    <property type="match status" value="1"/>
</dbReference>
<dbReference type="InterPro" id="IPR002192">
    <property type="entry name" value="PPDK_AMP/ATP-bd"/>
</dbReference>